<dbReference type="Gene3D" id="1.25.40.770">
    <property type="entry name" value="TAF6, C-terminal HEAT repeat domain"/>
    <property type="match status" value="1"/>
</dbReference>
<dbReference type="GO" id="GO:0005669">
    <property type="term" value="C:transcription factor TFIID complex"/>
    <property type="evidence" value="ECO:0007669"/>
    <property type="project" value="InterPro"/>
</dbReference>
<dbReference type="GO" id="GO:0003743">
    <property type="term" value="F:translation initiation factor activity"/>
    <property type="evidence" value="ECO:0007669"/>
    <property type="project" value="UniProtKB-KW"/>
</dbReference>
<dbReference type="InterPro" id="IPR016024">
    <property type="entry name" value="ARM-type_fold"/>
</dbReference>
<organism evidence="10 11">
    <name type="scientific">Rhodotorula toruloides</name>
    <name type="common">Yeast</name>
    <name type="synonym">Rhodosporidium toruloides</name>
    <dbReference type="NCBI Taxonomy" id="5286"/>
    <lineage>
        <taxon>Eukaryota</taxon>
        <taxon>Fungi</taxon>
        <taxon>Dikarya</taxon>
        <taxon>Basidiomycota</taxon>
        <taxon>Pucciniomycotina</taxon>
        <taxon>Microbotryomycetes</taxon>
        <taxon>Sporidiobolales</taxon>
        <taxon>Sporidiobolaceae</taxon>
        <taxon>Rhodotorula</taxon>
    </lineage>
</organism>
<dbReference type="InterPro" id="IPR004823">
    <property type="entry name" value="TAF_TATA-bd_Histone-like_dom"/>
</dbReference>
<dbReference type="InterPro" id="IPR009072">
    <property type="entry name" value="Histone-fold"/>
</dbReference>
<name>A0A511KH30_RHOTO</name>
<evidence type="ECO:0000256" key="6">
    <source>
        <dbReference type="ARBA" id="ARBA00076308"/>
    </source>
</evidence>
<dbReference type="InterPro" id="IPR011442">
    <property type="entry name" value="TAF6_C"/>
</dbReference>
<comment type="similarity">
    <text evidence="2">Belongs to the TAF6 family.</text>
</comment>
<dbReference type="InterPro" id="IPR046344">
    <property type="entry name" value="TAF6_C_sf"/>
</dbReference>
<dbReference type="GO" id="GO:0016251">
    <property type="term" value="F:RNA polymerase II general transcription initiation factor activity"/>
    <property type="evidence" value="ECO:0007669"/>
    <property type="project" value="InterPro"/>
</dbReference>
<dbReference type="FunFam" id="1.10.20.10:FF:000033">
    <property type="entry name" value="Transcription initiation factor TFIID complex subunit"/>
    <property type="match status" value="1"/>
</dbReference>
<proteinExistence type="inferred from homology"/>
<dbReference type="PANTHER" id="PTHR10221:SF9">
    <property type="entry name" value="TRANSCRIPTION INITIATION FACTOR TFIID SUBUNIT 6"/>
    <property type="match status" value="1"/>
</dbReference>
<comment type="caution">
    <text evidence="10">The sequence shown here is derived from an EMBL/GenBank/DDBJ whole genome shotgun (WGS) entry which is preliminary data.</text>
</comment>
<dbReference type="OrthoDB" id="361039at2759"/>
<dbReference type="GO" id="GO:0046982">
    <property type="term" value="F:protein heterodimerization activity"/>
    <property type="evidence" value="ECO:0007669"/>
    <property type="project" value="InterPro"/>
</dbReference>
<dbReference type="GO" id="GO:0046695">
    <property type="term" value="C:SLIK (SAGA-like) complex"/>
    <property type="evidence" value="ECO:0007669"/>
    <property type="project" value="InterPro"/>
</dbReference>
<sequence>MARQTSTVSGVWKKDSVKDVAESVGIANLPDEVAGALAGDVEYRLWEIIEESMKFMRHARRTRLKVEDVEQALKVRNLEPLWGFASSSQMPFRKTVTATGTVYHVEDEEIDLSKVIKTEIPSVPRDISFTAHWLAIEGVQPLIKENPTPQELARYAPKPASAALIPSAASATGQPPSAVTPLVKHVLSRELQLYFTRLVDALGAGTQGATESSSEVREAALGSIANNLHDLPALQRALDLFHAMLENPTLFVEPYLHQLTPPILTCLLTSALPPVPTDTYPSPPTIRTLAASLLHLLLERHAYAYPSLLPRVTKTLLRGLAGENRGLGARWGAARGLSGIVVGVGAEPATDGTGGGNKAVREWIGGGLKPLGEMIEREDETYDGERQDVVREIFNVLKESVLSLSSSADSSGPRPPLSDLTDRYGSLFASTIEGQWDQGGRDVHHAVAGIQQQLEQEDAEGEAEAEAEAEDEGDAEGDEDEDDEEDGGAMEE</sequence>
<dbReference type="SUPFAM" id="SSF48371">
    <property type="entry name" value="ARM repeat"/>
    <property type="match status" value="1"/>
</dbReference>
<dbReference type="GO" id="GO:0003713">
    <property type="term" value="F:transcription coactivator activity"/>
    <property type="evidence" value="ECO:0007669"/>
    <property type="project" value="TreeGrafter"/>
</dbReference>
<dbReference type="GO" id="GO:0000124">
    <property type="term" value="C:SAGA complex"/>
    <property type="evidence" value="ECO:0007669"/>
    <property type="project" value="InterPro"/>
</dbReference>
<feature type="compositionally biased region" description="Acidic residues" evidence="8">
    <location>
        <begin position="455"/>
        <end position="492"/>
    </location>
</feature>
<dbReference type="InterPro" id="IPR037796">
    <property type="entry name" value="TAF6"/>
</dbReference>
<gene>
    <name evidence="10" type="ORF">Rt10032_c08g3698</name>
</gene>
<evidence type="ECO:0000313" key="11">
    <source>
        <dbReference type="Proteomes" id="UP000321518"/>
    </source>
</evidence>
<evidence type="ECO:0000259" key="9">
    <source>
        <dbReference type="SMART" id="SM00803"/>
    </source>
</evidence>
<protein>
    <recommendedName>
        <fullName evidence="6">TBP-associated factor 6</fullName>
    </recommendedName>
    <alternativeName>
        <fullName evidence="7">Transcription initiation factor TFIID subunit 6</fullName>
    </alternativeName>
</protein>
<evidence type="ECO:0000256" key="7">
    <source>
        <dbReference type="ARBA" id="ARBA00093655"/>
    </source>
</evidence>
<evidence type="ECO:0000256" key="2">
    <source>
        <dbReference type="ARBA" id="ARBA00007688"/>
    </source>
</evidence>
<keyword evidence="3" id="KW-0805">Transcription regulation</keyword>
<feature type="region of interest" description="Disordered" evidence="8">
    <location>
        <begin position="449"/>
        <end position="492"/>
    </location>
</feature>
<dbReference type="EMBL" id="BJWK01000008">
    <property type="protein sequence ID" value="GEM09681.1"/>
    <property type="molecule type" value="Genomic_DNA"/>
</dbReference>
<dbReference type="PANTHER" id="PTHR10221">
    <property type="entry name" value="TRANSCRIPTION INITIATION FACTOR TFIID SUBUNIT 6"/>
    <property type="match status" value="1"/>
</dbReference>
<dbReference type="GO" id="GO:0006325">
    <property type="term" value="P:chromatin organization"/>
    <property type="evidence" value="ECO:0007669"/>
    <property type="project" value="UniProtKB-ARBA"/>
</dbReference>
<dbReference type="Gene3D" id="1.10.20.10">
    <property type="entry name" value="Histone, subunit A"/>
    <property type="match status" value="1"/>
</dbReference>
<feature type="domain" description="TATA box binding protein associated factor (TAF) histone-like fold" evidence="9">
    <location>
        <begin position="10"/>
        <end position="74"/>
    </location>
</feature>
<dbReference type="Pfam" id="PF02969">
    <property type="entry name" value="TAF"/>
    <property type="match status" value="1"/>
</dbReference>
<evidence type="ECO:0000256" key="4">
    <source>
        <dbReference type="ARBA" id="ARBA00023163"/>
    </source>
</evidence>
<dbReference type="CDD" id="cd08050">
    <property type="entry name" value="TAF6C"/>
    <property type="match status" value="1"/>
</dbReference>
<dbReference type="AlphaFoldDB" id="A0A511KH30"/>
<evidence type="ECO:0000256" key="5">
    <source>
        <dbReference type="ARBA" id="ARBA00023242"/>
    </source>
</evidence>
<keyword evidence="10" id="KW-0648">Protein biosynthesis</keyword>
<dbReference type="SMART" id="SM00803">
    <property type="entry name" value="TAF"/>
    <property type="match status" value="1"/>
</dbReference>
<accession>A0A511KH30</accession>
<comment type="subcellular location">
    <subcellularLocation>
        <location evidence="1">Nucleus</location>
    </subcellularLocation>
</comment>
<dbReference type="SUPFAM" id="SSF47113">
    <property type="entry name" value="Histone-fold"/>
    <property type="match status" value="1"/>
</dbReference>
<dbReference type="CDD" id="cd22931">
    <property type="entry name" value="HFD_TAF6"/>
    <property type="match status" value="1"/>
</dbReference>
<dbReference type="GO" id="GO:0051123">
    <property type="term" value="P:RNA polymerase II preinitiation complex assembly"/>
    <property type="evidence" value="ECO:0007669"/>
    <property type="project" value="TreeGrafter"/>
</dbReference>
<evidence type="ECO:0000313" key="10">
    <source>
        <dbReference type="EMBL" id="GEM09681.1"/>
    </source>
</evidence>
<reference evidence="10 11" key="1">
    <citation type="submission" date="2019-07" db="EMBL/GenBank/DDBJ databases">
        <title>Rhodotorula toruloides NBRC10032 genome sequencing.</title>
        <authorList>
            <person name="Shida Y."/>
            <person name="Takaku H."/>
            <person name="Ogasawara W."/>
            <person name="Mori K."/>
        </authorList>
    </citation>
    <scope>NUCLEOTIDE SEQUENCE [LARGE SCALE GENOMIC DNA]</scope>
    <source>
        <strain evidence="10 11">NBRC10032</strain>
    </source>
</reference>
<evidence type="ECO:0000256" key="3">
    <source>
        <dbReference type="ARBA" id="ARBA00023015"/>
    </source>
</evidence>
<dbReference type="Pfam" id="PF07571">
    <property type="entry name" value="TAF6_C"/>
    <property type="match status" value="1"/>
</dbReference>
<dbReference type="Proteomes" id="UP000321518">
    <property type="component" value="Unassembled WGS sequence"/>
</dbReference>
<keyword evidence="5" id="KW-0539">Nucleus</keyword>
<keyword evidence="10" id="KW-0396">Initiation factor</keyword>
<evidence type="ECO:0000256" key="1">
    <source>
        <dbReference type="ARBA" id="ARBA00004123"/>
    </source>
</evidence>
<evidence type="ECO:0000256" key="8">
    <source>
        <dbReference type="SAM" id="MobiDB-lite"/>
    </source>
</evidence>
<keyword evidence="4" id="KW-0804">Transcription</keyword>